<comment type="caution">
    <text evidence="1">The sequence shown here is derived from an EMBL/GenBank/DDBJ whole genome shotgun (WGS) entry which is preliminary data.</text>
</comment>
<dbReference type="EMBL" id="MU795125">
    <property type="protein sequence ID" value="KAJ3809995.1"/>
    <property type="molecule type" value="Genomic_DNA"/>
</dbReference>
<accession>A0ACC1TYX9</accession>
<dbReference type="Proteomes" id="UP001163835">
    <property type="component" value="Unassembled WGS sequence"/>
</dbReference>
<name>A0ACC1TYX9_9AGAR</name>
<organism evidence="1 2">
    <name type="scientific">Lentinula aff. lateritia</name>
    <dbReference type="NCBI Taxonomy" id="2804960"/>
    <lineage>
        <taxon>Eukaryota</taxon>
        <taxon>Fungi</taxon>
        <taxon>Dikarya</taxon>
        <taxon>Basidiomycota</taxon>
        <taxon>Agaricomycotina</taxon>
        <taxon>Agaricomycetes</taxon>
        <taxon>Agaricomycetidae</taxon>
        <taxon>Agaricales</taxon>
        <taxon>Marasmiineae</taxon>
        <taxon>Omphalotaceae</taxon>
        <taxon>Lentinula</taxon>
    </lineage>
</organism>
<protein>
    <submittedName>
        <fullName evidence="1">Uncharacterized protein</fullName>
    </submittedName>
</protein>
<proteinExistence type="predicted"/>
<feature type="non-terminal residue" evidence="1">
    <location>
        <position position="1"/>
    </location>
</feature>
<sequence>QSDHTAIDSRYLLHEAQQAYYHGLPRNTAIASVTSNTAEAMGDDFLNNFMISATHCYTIPGM</sequence>
<keyword evidence="2" id="KW-1185">Reference proteome</keyword>
<reference evidence="1" key="1">
    <citation type="submission" date="2022-09" db="EMBL/GenBank/DDBJ databases">
        <title>A Global Phylogenomic Analysis of the Shiitake Genus Lentinula.</title>
        <authorList>
            <consortium name="DOE Joint Genome Institute"/>
            <person name="Sierra-Patev S."/>
            <person name="Min B."/>
            <person name="Naranjo-Ortiz M."/>
            <person name="Looney B."/>
            <person name="Konkel Z."/>
            <person name="Slot J.C."/>
            <person name="Sakamoto Y."/>
            <person name="Steenwyk J.L."/>
            <person name="Rokas A."/>
            <person name="Carro J."/>
            <person name="Camarero S."/>
            <person name="Ferreira P."/>
            <person name="Molpeceres G."/>
            <person name="Ruiz-Duenas F.J."/>
            <person name="Serrano A."/>
            <person name="Henrissat B."/>
            <person name="Drula E."/>
            <person name="Hughes K.W."/>
            <person name="Mata J.L."/>
            <person name="Ishikawa N.K."/>
            <person name="Vargas-Isla R."/>
            <person name="Ushijima S."/>
            <person name="Smith C.A."/>
            <person name="Ahrendt S."/>
            <person name="Andreopoulos W."/>
            <person name="He G."/>
            <person name="Labutti K."/>
            <person name="Lipzen A."/>
            <person name="Ng V."/>
            <person name="Riley R."/>
            <person name="Sandor L."/>
            <person name="Barry K."/>
            <person name="Martinez A.T."/>
            <person name="Xiao Y."/>
            <person name="Gibbons J.G."/>
            <person name="Terashima K."/>
            <person name="Grigoriev I.V."/>
            <person name="Hibbett D.S."/>
        </authorList>
    </citation>
    <scope>NUCLEOTIDE SEQUENCE</scope>
    <source>
        <strain evidence="1">TMI1499</strain>
    </source>
</reference>
<evidence type="ECO:0000313" key="2">
    <source>
        <dbReference type="Proteomes" id="UP001163835"/>
    </source>
</evidence>
<gene>
    <name evidence="1" type="ORF">F5876DRAFT_42720</name>
</gene>
<evidence type="ECO:0000313" key="1">
    <source>
        <dbReference type="EMBL" id="KAJ3809995.1"/>
    </source>
</evidence>